<evidence type="ECO:0000256" key="3">
    <source>
        <dbReference type="ARBA" id="ARBA00022490"/>
    </source>
</evidence>
<dbReference type="OrthoDB" id="9812068at2"/>
<comment type="function">
    <text evidence="7">Degrades oligopeptides.</text>
</comment>
<dbReference type="Pfam" id="PF14685">
    <property type="entry name" value="PDZ_Tricorn"/>
    <property type="match status" value="1"/>
</dbReference>
<dbReference type="GO" id="GO:0005737">
    <property type="term" value="C:cytoplasm"/>
    <property type="evidence" value="ECO:0007669"/>
    <property type="project" value="UniProtKB-SubCell"/>
</dbReference>
<evidence type="ECO:0000256" key="2">
    <source>
        <dbReference type="ARBA" id="ARBA00008524"/>
    </source>
</evidence>
<keyword evidence="13" id="KW-1185">Reference proteome</keyword>
<comment type="subcellular location">
    <subcellularLocation>
        <location evidence="1 7">Cytoplasm</location>
    </subcellularLocation>
</comment>
<dbReference type="InterPro" id="IPR015943">
    <property type="entry name" value="WD40/YVTN_repeat-like_dom_sf"/>
</dbReference>
<dbReference type="EC" id="3.4.21.-" evidence="7"/>
<keyword evidence="4 7" id="KW-0645">Protease</keyword>
<keyword evidence="5 7" id="KW-0378">Hydrolase</keyword>
<proteinExistence type="inferred from homology"/>
<dbReference type="Gene3D" id="3.90.226.10">
    <property type="entry name" value="2-enoyl-CoA Hydratase, Chain A, domain 1"/>
    <property type="match status" value="1"/>
</dbReference>
<dbReference type="STRING" id="1198114.AciX9_2739"/>
<dbReference type="InterPro" id="IPR029414">
    <property type="entry name" value="Tricorn_PDZ"/>
</dbReference>
<feature type="active site" description="Charge relay system" evidence="8">
    <location>
        <position position="786"/>
    </location>
</feature>
<feature type="region of interest" description="Disordered" evidence="9">
    <location>
        <begin position="1100"/>
        <end position="1119"/>
    </location>
</feature>
<dbReference type="KEGG" id="acm:AciX9_2739"/>
<evidence type="ECO:0000256" key="6">
    <source>
        <dbReference type="ARBA" id="ARBA00022825"/>
    </source>
</evidence>
<dbReference type="Gene3D" id="2.120.10.60">
    <property type="entry name" value="Tricorn protease N-terminal domain"/>
    <property type="match status" value="1"/>
</dbReference>
<dbReference type="Pfam" id="PF14684">
    <property type="entry name" value="Tricorn_C1"/>
    <property type="match status" value="1"/>
</dbReference>
<feature type="signal peptide" evidence="10">
    <location>
        <begin position="1"/>
        <end position="20"/>
    </location>
</feature>
<dbReference type="SUPFAM" id="SSF52096">
    <property type="entry name" value="ClpP/crotonase"/>
    <property type="match status" value="1"/>
</dbReference>
<dbReference type="eggNOG" id="COG4946">
    <property type="taxonomic scope" value="Bacteria"/>
</dbReference>
<feature type="active site" description="Charge relay system" evidence="8">
    <location>
        <position position="1064"/>
    </location>
</feature>
<keyword evidence="6 7" id="KW-0720">Serine protease</keyword>
<dbReference type="SUPFAM" id="SSF69304">
    <property type="entry name" value="Tricorn protease N-terminal domain"/>
    <property type="match status" value="2"/>
</dbReference>
<evidence type="ECO:0000256" key="4">
    <source>
        <dbReference type="ARBA" id="ARBA00022670"/>
    </source>
</evidence>
<dbReference type="SMART" id="SM00245">
    <property type="entry name" value="TSPc"/>
    <property type="match status" value="1"/>
</dbReference>
<dbReference type="HOGENOM" id="CLU_005503_0_0_0"/>
<dbReference type="PANTHER" id="PTHR43253">
    <property type="entry name" value="TRICORN PROTEASE HOMOLOG 2-RELATED"/>
    <property type="match status" value="1"/>
</dbReference>
<dbReference type="PIRSF" id="PIRSF036421">
    <property type="entry name" value="Tricorn_protease"/>
    <property type="match status" value="1"/>
</dbReference>
<dbReference type="Proteomes" id="UP000000343">
    <property type="component" value="Chromosome"/>
</dbReference>
<dbReference type="InterPro" id="IPR029045">
    <property type="entry name" value="ClpP/crotonase-like_dom_sf"/>
</dbReference>
<gene>
    <name evidence="12" type="ordered locus">AciX9_2739</name>
</gene>
<dbReference type="GO" id="GO:0006508">
    <property type="term" value="P:proteolysis"/>
    <property type="evidence" value="ECO:0007669"/>
    <property type="project" value="UniProtKB-UniRule"/>
</dbReference>
<dbReference type="InterPro" id="IPR028204">
    <property type="entry name" value="Tricorn_C1"/>
</dbReference>
<dbReference type="CDD" id="cd07562">
    <property type="entry name" value="Peptidase_S41_TRI"/>
    <property type="match status" value="1"/>
</dbReference>
<dbReference type="Pfam" id="PF26549">
    <property type="entry name" value="Tricorn_N"/>
    <property type="match status" value="1"/>
</dbReference>
<feature type="active site" description="Nucleophile" evidence="8">
    <location>
        <position position="1006"/>
    </location>
</feature>
<dbReference type="Pfam" id="PF03572">
    <property type="entry name" value="Peptidase_S41"/>
    <property type="match status" value="1"/>
</dbReference>
<feature type="chain" id="PRO_5003233472" description="Tricorn protease homolog" evidence="10">
    <location>
        <begin position="21"/>
        <end position="1119"/>
    </location>
</feature>
<dbReference type="PaxDb" id="1198114-AciX9_2739"/>
<keyword evidence="10" id="KW-0732">Signal</keyword>
<keyword evidence="3 7" id="KW-0963">Cytoplasm</keyword>
<dbReference type="EMBL" id="CP002480">
    <property type="protein sequence ID" value="ADW69763.1"/>
    <property type="molecule type" value="Genomic_DNA"/>
</dbReference>
<dbReference type="RefSeq" id="WP_013581078.1">
    <property type="nucleotide sequence ID" value="NC_015064.1"/>
</dbReference>
<evidence type="ECO:0000256" key="8">
    <source>
        <dbReference type="PIRSR" id="PIRSR036421-1"/>
    </source>
</evidence>
<evidence type="ECO:0000256" key="1">
    <source>
        <dbReference type="ARBA" id="ARBA00004496"/>
    </source>
</evidence>
<comment type="similarity">
    <text evidence="2 7">Belongs to the peptidase S41B family.</text>
</comment>
<dbReference type="Gene3D" id="3.30.750.44">
    <property type="match status" value="1"/>
</dbReference>
<evidence type="ECO:0000256" key="10">
    <source>
        <dbReference type="SAM" id="SignalP"/>
    </source>
</evidence>
<dbReference type="GO" id="GO:0008236">
    <property type="term" value="F:serine-type peptidase activity"/>
    <property type="evidence" value="ECO:0007669"/>
    <property type="project" value="UniProtKB-UniRule"/>
</dbReference>
<dbReference type="AlphaFoldDB" id="E8WXR8"/>
<dbReference type="PANTHER" id="PTHR43253:SF1">
    <property type="entry name" value="TRICORN PROTEASE HOMOLOG 2-RELATED"/>
    <property type="match status" value="1"/>
</dbReference>
<evidence type="ECO:0000313" key="12">
    <source>
        <dbReference type="EMBL" id="ADW69763.1"/>
    </source>
</evidence>
<dbReference type="eggNOG" id="COG0793">
    <property type="taxonomic scope" value="Bacteria"/>
</dbReference>
<dbReference type="SUPFAM" id="SSF50156">
    <property type="entry name" value="PDZ domain-like"/>
    <property type="match status" value="1"/>
</dbReference>
<dbReference type="Gene3D" id="2.130.10.10">
    <property type="entry name" value="YVTN repeat-like/Quinoprotein amine dehydrogenase"/>
    <property type="match status" value="1"/>
</dbReference>
<dbReference type="Pfam" id="PF26550">
    <property type="entry name" value="Tricorn_2nd"/>
    <property type="match status" value="1"/>
</dbReference>
<protein>
    <recommendedName>
        <fullName evidence="7">Tricorn protease homolog</fullName>
        <ecNumber evidence="7">3.4.21.-</ecNumber>
    </recommendedName>
</protein>
<dbReference type="InterPro" id="IPR036034">
    <property type="entry name" value="PDZ_sf"/>
</dbReference>
<evidence type="ECO:0000256" key="9">
    <source>
        <dbReference type="SAM" id="MobiDB-lite"/>
    </source>
</evidence>
<dbReference type="InterPro" id="IPR005151">
    <property type="entry name" value="Tail-specific_protease"/>
</dbReference>
<dbReference type="Gene3D" id="2.30.42.10">
    <property type="match status" value="1"/>
</dbReference>
<reference evidence="13" key="1">
    <citation type="submission" date="2011-01" db="EMBL/GenBank/DDBJ databases">
        <title>Complete sequence of chromosome of Acidobacterium sp. MP5ACTX9.</title>
        <authorList>
            <consortium name="US DOE Joint Genome Institute"/>
            <person name="Lucas S."/>
            <person name="Copeland A."/>
            <person name="Lapidus A."/>
            <person name="Cheng J.-F."/>
            <person name="Goodwin L."/>
            <person name="Pitluck S."/>
            <person name="Teshima H."/>
            <person name="Detter J.C."/>
            <person name="Han C."/>
            <person name="Tapia R."/>
            <person name="Land M."/>
            <person name="Hauser L."/>
            <person name="Kyrpides N."/>
            <person name="Ivanova N."/>
            <person name="Ovchinnikova G."/>
            <person name="Pagani I."/>
            <person name="Rawat S.R."/>
            <person name="Mannisto M."/>
            <person name="Haggblom M.M."/>
            <person name="Woyke T."/>
        </authorList>
    </citation>
    <scope>NUCLEOTIDE SEQUENCE [LARGE SCALE GENOMIC DNA]</scope>
    <source>
        <strain evidence="13">MP5ACTX9</strain>
    </source>
</reference>
<name>E8WXR8_GRATM</name>
<feature type="compositionally biased region" description="Pro residues" evidence="9">
    <location>
        <begin position="1105"/>
        <end position="1119"/>
    </location>
</feature>
<feature type="domain" description="Tail specific protease" evidence="11">
    <location>
        <begin position="883"/>
        <end position="1075"/>
    </location>
</feature>
<evidence type="ECO:0000313" key="13">
    <source>
        <dbReference type="Proteomes" id="UP000000343"/>
    </source>
</evidence>
<evidence type="ECO:0000259" key="11">
    <source>
        <dbReference type="SMART" id="SM00245"/>
    </source>
</evidence>
<feature type="compositionally biased region" description="Basic and acidic residues" evidence="9">
    <location>
        <begin position="552"/>
        <end position="566"/>
    </location>
</feature>
<accession>E8WXR8</accession>
<sequence length="1119" mass="120854">MRKVLSVLAASFAVAPFAIAAPPPANPHLLQRPALTQTQIVFNYAGDLWTVDRKGGKATRLTAGVGIETAPVVSPDGSTIAFSGEYDGNTDVFTIPIAGGIPKRVTYHPSIDVPVAWTPDGKQIIFRSDRQATSRFAQLFEVAPTGGVAKLLPLPLAYQGQISADGKMIAYSPLAPAFGFNYTSYVSWGNYRGGRAGTVNITSLPDLTTTAIPHEKASDFSPVWFGNKVYFLSDRKGSVSLFSYDPATKAVTEALHNTGSDMHSLSAGPGGLVYDQLGEIYLFDPASGKSHMIEIDVTGDLPEVRERIENVSAEIEHAGISPTGIRAVFEAHGEILTVPVKHGPTRDLTNTPGAMERWPAWAPDGQSIAYFSDESGLYALHVASQNDDGPVKKFPLAAEAAYYFQPKWSPDSKKIAFYDNRLNLWMLDIVTGKLSHVGENNFFSGIDRDYAWSPDSRWLAYSRTEDNHLSCLYLYSTETGTSTVFTDKMADSGNPAFDRNGKYLYFTASTNQGGTAFGLDMTSDLLRTTRNLYALVLAADAPSPVAPESDDEKTLAEAKEHNKDMGDEPTTTPAKPAGQKPDEAAEAKASMPAVPTTKPTKIDLAGIETRVVALPLPSRRYTDLDSGKAGGFFFVEHSEGGGPGTLKRFSLESRKAETISDRVESYSLSANGEKVLLEQPHGGDGGTPNYSIVPATPAPAGGKPGGDSGVLNLADMQIRTDPAAEWRQMYHEVWRVERAYFYDPHFHGVDTVADEKKFEPYVRSIASRTDLNYIFQEMLGPFSVGHLRGNGGAIPEAKRVPGGLLGADYTIVNNQYCIAKLYDGGHWNPNMTGPLTQPGLNVHVGDCITAIGGKPLTAAEDIQRPLEGTAGHAVTLRLATGSAPARDITIIPIRSEASLRNVDWIESNQKKVDQLSGGKLAYVYLPDTGEGGFTNFNRYYFAQDNKQGAIIDERFNAGGQVADYIIEAMKRPLLSFWQPRYGAIDRTPTAAILGAKVMITNEFSGSGGDAMPYLFRQQKIGPLVGKRTWGGLVGIGGIPVLMDGGNVTSPSFGQFSPSGVWDVENKGVEPDFPVDQDPKAVSEGHDPQLEKAVALALEGLEKSPVPAPKRPPFPDYHNR</sequence>
<evidence type="ECO:0000256" key="5">
    <source>
        <dbReference type="ARBA" id="ARBA00022801"/>
    </source>
</evidence>
<evidence type="ECO:0000256" key="7">
    <source>
        <dbReference type="PIRNR" id="PIRNR036421"/>
    </source>
</evidence>
<dbReference type="InterPro" id="IPR012393">
    <property type="entry name" value="Tricorn_protease"/>
</dbReference>
<feature type="region of interest" description="Disordered" evidence="9">
    <location>
        <begin position="543"/>
        <end position="597"/>
    </location>
</feature>
<organism evidence="13">
    <name type="scientific">Granulicella tundricola (strain ATCC BAA-1859 / DSM 23138 / MP5ACTX9)</name>
    <dbReference type="NCBI Taxonomy" id="1198114"/>
    <lineage>
        <taxon>Bacteria</taxon>
        <taxon>Pseudomonadati</taxon>
        <taxon>Acidobacteriota</taxon>
        <taxon>Terriglobia</taxon>
        <taxon>Terriglobales</taxon>
        <taxon>Acidobacteriaceae</taxon>
        <taxon>Granulicella</taxon>
    </lineage>
</organism>